<dbReference type="RefSeq" id="WP_166290232.1">
    <property type="nucleotide sequence ID" value="NZ_CAWPIE010000017.1"/>
</dbReference>
<name>A0A7X5QND5_9GAMM</name>
<dbReference type="Proteomes" id="UP000547931">
    <property type="component" value="Unassembled WGS sequence"/>
</dbReference>
<dbReference type="InterPro" id="IPR038712">
    <property type="entry name" value="PixA-like_sf"/>
</dbReference>
<proteinExistence type="predicted"/>
<organism evidence="1 2">
    <name type="scientific">Photorhabdus stackebrandtii</name>
    <dbReference type="NCBI Taxonomy" id="1123042"/>
    <lineage>
        <taxon>Bacteria</taxon>
        <taxon>Pseudomonadati</taxon>
        <taxon>Pseudomonadota</taxon>
        <taxon>Gammaproteobacteria</taxon>
        <taxon>Enterobacterales</taxon>
        <taxon>Morganellaceae</taxon>
        <taxon>Photorhabdus</taxon>
    </lineage>
</organism>
<dbReference type="Gene3D" id="2.60.40.3910">
    <property type="entry name" value="Inclusion body protein"/>
    <property type="match status" value="1"/>
</dbReference>
<dbReference type="Pfam" id="PF12306">
    <property type="entry name" value="PixA"/>
    <property type="match status" value="1"/>
</dbReference>
<keyword evidence="2" id="KW-1185">Reference proteome</keyword>
<evidence type="ECO:0008006" key="3">
    <source>
        <dbReference type="Google" id="ProtNLM"/>
    </source>
</evidence>
<dbReference type="EMBL" id="PUJV01000017">
    <property type="protein sequence ID" value="NHB97558.1"/>
    <property type="molecule type" value="Genomic_DNA"/>
</dbReference>
<reference evidence="1 2" key="1">
    <citation type="submission" date="2018-02" db="EMBL/GenBank/DDBJ databases">
        <authorList>
            <person name="Machado R.A."/>
        </authorList>
    </citation>
    <scope>NUCLEOTIDE SEQUENCE [LARGE SCALE GENOMIC DNA]</scope>
    <source>
        <strain evidence="1 2">DSM 23271</strain>
    </source>
</reference>
<protein>
    <recommendedName>
        <fullName evidence="3">Inclusion body protein</fullName>
    </recommendedName>
</protein>
<dbReference type="AlphaFoldDB" id="A0A7X5QND5"/>
<sequence>MSDIVDILVCVDAESIVNNYHLSQDPTQIDNKYVYYIVRSNIDNTYLYAPEDNATGEMKLTVNVDDTIRWRPISLTQQMKYSVLLYKMDGGEVGDPKNSSAHITYPQLITSSILVPYMTDENTYDGHSVTSYYHQSDAFKATSEQFSKSDNYIWHMSIYKGSNLVGYIWHDPFIIVKKS</sequence>
<accession>A0A7X5QND5</accession>
<evidence type="ECO:0000313" key="2">
    <source>
        <dbReference type="Proteomes" id="UP000547931"/>
    </source>
</evidence>
<evidence type="ECO:0000313" key="1">
    <source>
        <dbReference type="EMBL" id="NHB97558.1"/>
    </source>
</evidence>
<dbReference type="InterPro" id="IPR021087">
    <property type="entry name" value="Uncharacterised_PixA/AidA"/>
</dbReference>
<comment type="caution">
    <text evidence="1">The sequence shown here is derived from an EMBL/GenBank/DDBJ whole genome shotgun (WGS) entry which is preliminary data.</text>
</comment>
<gene>
    <name evidence="1" type="ORF">C5470_14650</name>
</gene>